<dbReference type="InterPro" id="IPR048634">
    <property type="entry name" value="SecD_SecF_C"/>
</dbReference>
<feature type="transmembrane region" description="Helical" evidence="8">
    <location>
        <begin position="585"/>
        <end position="608"/>
    </location>
</feature>
<feature type="transmembrane region" description="Helical" evidence="8">
    <location>
        <begin position="429"/>
        <end position="452"/>
    </location>
</feature>
<feature type="transmembrane region" description="Helical" evidence="8">
    <location>
        <begin position="974"/>
        <end position="997"/>
    </location>
</feature>
<dbReference type="PANTHER" id="PTHR10796:SF97">
    <property type="entry name" value="SSD DOMAIN-CONTAINING PROTEIN"/>
    <property type="match status" value="1"/>
</dbReference>
<keyword evidence="3" id="KW-1003">Cell membrane</keyword>
<evidence type="ECO:0000313" key="11">
    <source>
        <dbReference type="Proteomes" id="UP000038040"/>
    </source>
</evidence>
<feature type="transmembrane region" description="Helical" evidence="8">
    <location>
        <begin position="336"/>
        <end position="361"/>
    </location>
</feature>
<feature type="transmembrane region" description="Helical" evidence="8">
    <location>
        <begin position="899"/>
        <end position="923"/>
    </location>
</feature>
<dbReference type="EMBL" id="UYYG01000001">
    <property type="protein sequence ID" value="VDN50128.1"/>
    <property type="molecule type" value="Genomic_DNA"/>
</dbReference>
<dbReference type="PANTHER" id="PTHR10796">
    <property type="entry name" value="PATCHED-RELATED"/>
    <property type="match status" value="1"/>
</dbReference>
<dbReference type="AlphaFoldDB" id="A0A0N4U7B5"/>
<evidence type="ECO:0000256" key="2">
    <source>
        <dbReference type="ARBA" id="ARBA00005585"/>
    </source>
</evidence>
<keyword evidence="12" id="KW-1185">Reference proteome</keyword>
<name>A0A0N4U7B5_DRAME</name>
<comment type="similarity">
    <text evidence="2">Belongs to the patched family.</text>
</comment>
<reference evidence="13" key="1">
    <citation type="submission" date="2017-02" db="UniProtKB">
        <authorList>
            <consortium name="WormBaseParasite"/>
        </authorList>
    </citation>
    <scope>IDENTIFICATION</scope>
</reference>
<feature type="transmembrane region" description="Helical" evidence="8">
    <location>
        <begin position="872"/>
        <end position="893"/>
    </location>
</feature>
<evidence type="ECO:0000313" key="12">
    <source>
        <dbReference type="Proteomes" id="UP000274756"/>
    </source>
</evidence>
<keyword evidence="6 8" id="KW-0472">Membrane</keyword>
<evidence type="ECO:0000256" key="1">
    <source>
        <dbReference type="ARBA" id="ARBA00004651"/>
    </source>
</evidence>
<dbReference type="WBParaSite" id="DME_0000287201-mRNA-1">
    <property type="protein sequence ID" value="DME_0000287201-mRNA-1"/>
    <property type="gene ID" value="DME_0000287201"/>
</dbReference>
<evidence type="ECO:0000313" key="10">
    <source>
        <dbReference type="EMBL" id="VDN50128.1"/>
    </source>
</evidence>
<dbReference type="InterPro" id="IPR000731">
    <property type="entry name" value="SSD"/>
</dbReference>
<keyword evidence="5 8" id="KW-1133">Transmembrane helix</keyword>
<proteinExistence type="inferred from homology"/>
<feature type="transmembrane region" description="Helical" evidence="8">
    <location>
        <begin position="472"/>
        <end position="490"/>
    </location>
</feature>
<evidence type="ECO:0000256" key="4">
    <source>
        <dbReference type="ARBA" id="ARBA00022692"/>
    </source>
</evidence>
<dbReference type="Pfam" id="PF02460">
    <property type="entry name" value="Patched"/>
    <property type="match status" value="1"/>
</dbReference>
<feature type="transmembrane region" description="Helical" evidence="8">
    <location>
        <begin position="393"/>
        <end position="423"/>
    </location>
</feature>
<evidence type="ECO:0000313" key="13">
    <source>
        <dbReference type="WBParaSite" id="DME_0000287201-mRNA-1"/>
    </source>
</evidence>
<feature type="transmembrane region" description="Helical" evidence="8">
    <location>
        <begin position="367"/>
        <end position="386"/>
    </location>
</feature>
<keyword evidence="4 8" id="KW-0812">Transmembrane</keyword>
<protein>
    <submittedName>
        <fullName evidence="13">SSD domain-containing protein</fullName>
    </submittedName>
</protein>
<keyword evidence="7" id="KW-0325">Glycoprotein</keyword>
<dbReference type="FunFam" id="1.20.1640.10:FF:000013">
    <property type="entry name" value="PaTched Related family"/>
    <property type="match status" value="1"/>
</dbReference>
<organism evidence="11 13">
    <name type="scientific">Dracunculus medinensis</name>
    <name type="common">Guinea worm</name>
    <dbReference type="NCBI Taxonomy" id="318479"/>
    <lineage>
        <taxon>Eukaryota</taxon>
        <taxon>Metazoa</taxon>
        <taxon>Ecdysozoa</taxon>
        <taxon>Nematoda</taxon>
        <taxon>Chromadorea</taxon>
        <taxon>Rhabditida</taxon>
        <taxon>Spirurina</taxon>
        <taxon>Dracunculoidea</taxon>
        <taxon>Dracunculidae</taxon>
        <taxon>Dracunculus</taxon>
    </lineage>
</organism>
<feature type="transmembrane region" description="Helical" evidence="8">
    <location>
        <begin position="68"/>
        <end position="88"/>
    </location>
</feature>
<comment type="subcellular location">
    <subcellularLocation>
        <location evidence="1">Cell membrane</location>
        <topology evidence="1">Multi-pass membrane protein</topology>
    </subcellularLocation>
</comment>
<dbReference type="InterPro" id="IPR003392">
    <property type="entry name" value="PTHD_SSD"/>
</dbReference>
<dbReference type="Proteomes" id="UP000038040">
    <property type="component" value="Unplaced"/>
</dbReference>
<evidence type="ECO:0000256" key="8">
    <source>
        <dbReference type="SAM" id="Phobius"/>
    </source>
</evidence>
<sequence length="1048" mass="119274">MSVLHEIEKRFDQQHRENHPVREPNRRSSILVGRRSLELTEEYGDKEPRFVKLIVKLYKQWGFIITKWAWLAVFTCLTLSVLGTLKILQTKQKNELTGYVPFEARSRVEFEQYTSFFAHSGLPIASYIFLAPKDGGSILRDDYLMETIKILNLAMGNVTMFNRDLNRSQSFEEFCISFCIANEPVRQFYNGWQIQKLSIERGDGVNDVIKLDYPTSSIFDKKFSLQPNFFGVELYDTKESSDDGDTYSSNLTDINESAANKSLSEQRMLTNMKIARIIALQFRAEHLPAWSTDDVKDWELRLVKFFEDEYKSDLLKIFVLSQTYIETEMVRAGASLLPYLTVGFFIMCTCSVVTVTIRAAYMHQNNFYKVILSIGYVSVVYWSNVLEKAVPIALVLTVAEVILAVMACITPLLACQTALAVLFLVGLRFSSILCVIPFLVLSIGVDSSYLMIHEWQRVTKEIHDGQKKPDNVLSEVGPAILISALTNILADGVGCWTSSPEIRLLCLGNLFSMFMAYIYQMTFYSGLMSIVGRLEIEGEKKNNNTMEISIKDMKVNIRRDSAIFQRRSSRFHDTSKLYISKYMRVYVEFMTQTITSLFIILTYLFYLFTSIWGITRININLTSQKLFAQDSPLIELDKLRVQYQVPTYTIATVFINKAGNLSDSSRIGLINKMVDEFEAIHGNWGPVGTMYFLRDFVKFEKEYQSGDYDYDSADDGDGNISTTTTTAIITPSNSGLELRQEDIEAFLSWPEYSIWNGFVYLGSDNDTAEYRKKFKEKLNFSAKNISRFFFITAYKGEWLIDWVERGNLLKKWRKIVDDPIYRSFHASVFHEDGVFLDLIDNMTTDTWQSILGTLICMAAVCFLFLRSPITVAIATSSVLSICIGILGIGSWLGIDLDPITMAAMIISIGFSVDIPAHVSYHYYKACESGPNATSQARLGNCLSLVAFPAVQAALSTIFCIISLLFVPIYMSKVFVKTMVVCVLLCNIHGLIFLPAILSTVDQIISKICRNKPKQKQGPRKKQLRSLERYRISAADTDPTRVDRPTIVE</sequence>
<dbReference type="OrthoDB" id="6510177at2759"/>
<dbReference type="GO" id="GO:0018996">
    <property type="term" value="P:molting cycle, collagen and cuticulin-based cuticle"/>
    <property type="evidence" value="ECO:0007669"/>
    <property type="project" value="TreeGrafter"/>
</dbReference>
<dbReference type="GO" id="GO:0005886">
    <property type="term" value="C:plasma membrane"/>
    <property type="evidence" value="ECO:0007669"/>
    <property type="project" value="UniProtKB-SubCell"/>
</dbReference>
<feature type="transmembrane region" description="Helical" evidence="8">
    <location>
        <begin position="944"/>
        <end position="968"/>
    </location>
</feature>
<dbReference type="InterPro" id="IPR051697">
    <property type="entry name" value="Patched_domain-protein"/>
</dbReference>
<gene>
    <name evidence="10" type="ORF">DME_LOCUS101</name>
</gene>
<reference evidence="10 12" key="2">
    <citation type="submission" date="2018-11" db="EMBL/GenBank/DDBJ databases">
        <authorList>
            <consortium name="Pathogen Informatics"/>
        </authorList>
    </citation>
    <scope>NUCLEOTIDE SEQUENCE [LARGE SCALE GENOMIC DNA]</scope>
</reference>
<dbReference type="Proteomes" id="UP000274756">
    <property type="component" value="Unassembled WGS sequence"/>
</dbReference>
<dbReference type="GO" id="GO:0030659">
    <property type="term" value="C:cytoplasmic vesicle membrane"/>
    <property type="evidence" value="ECO:0007669"/>
    <property type="project" value="TreeGrafter"/>
</dbReference>
<dbReference type="Gene3D" id="1.20.1640.10">
    <property type="entry name" value="Multidrug efflux transporter AcrB transmembrane domain"/>
    <property type="match status" value="2"/>
</dbReference>
<dbReference type="SUPFAM" id="SSF82866">
    <property type="entry name" value="Multidrug efflux transporter AcrB transmembrane domain"/>
    <property type="match status" value="2"/>
</dbReference>
<dbReference type="PROSITE" id="PS50156">
    <property type="entry name" value="SSD"/>
    <property type="match status" value="1"/>
</dbReference>
<evidence type="ECO:0000256" key="5">
    <source>
        <dbReference type="ARBA" id="ARBA00022989"/>
    </source>
</evidence>
<feature type="transmembrane region" description="Helical" evidence="8">
    <location>
        <begin position="847"/>
        <end position="865"/>
    </location>
</feature>
<dbReference type="Pfam" id="PF02355">
    <property type="entry name" value="SecD_SecF_C"/>
    <property type="match status" value="1"/>
</dbReference>
<evidence type="ECO:0000256" key="3">
    <source>
        <dbReference type="ARBA" id="ARBA00022475"/>
    </source>
</evidence>
<feature type="domain" description="SSD" evidence="9">
    <location>
        <begin position="368"/>
        <end position="530"/>
    </location>
</feature>
<evidence type="ECO:0000256" key="7">
    <source>
        <dbReference type="ARBA" id="ARBA00023180"/>
    </source>
</evidence>
<evidence type="ECO:0000259" key="9">
    <source>
        <dbReference type="PROSITE" id="PS50156"/>
    </source>
</evidence>
<evidence type="ECO:0000256" key="6">
    <source>
        <dbReference type="ARBA" id="ARBA00023136"/>
    </source>
</evidence>
<accession>A0A0N4U7B5</accession>
<dbReference type="GO" id="GO:0006897">
    <property type="term" value="P:endocytosis"/>
    <property type="evidence" value="ECO:0007669"/>
    <property type="project" value="TreeGrafter"/>
</dbReference>